<proteinExistence type="predicted"/>
<dbReference type="Proteomes" id="UP000004846">
    <property type="component" value="Unassembled WGS sequence"/>
</dbReference>
<comment type="caution">
    <text evidence="3">The sequence shown here is derived from an EMBL/GenBank/DDBJ whole genome shotgun (WGS) entry which is preliminary data.</text>
</comment>
<feature type="region of interest" description="Disordered" evidence="1">
    <location>
        <begin position="424"/>
        <end position="462"/>
    </location>
</feature>
<dbReference type="InterPro" id="IPR027417">
    <property type="entry name" value="P-loop_NTPase"/>
</dbReference>
<protein>
    <recommendedName>
        <fullName evidence="2">STAND NTPase 4 small alpha/beta domain-containing protein</fullName>
    </recommendedName>
</protein>
<dbReference type="InterPro" id="IPR057123">
    <property type="entry name" value="STAND_NTPase4_dom"/>
</dbReference>
<dbReference type="AlphaFoldDB" id="A0A125W781"/>
<evidence type="ECO:0000256" key="1">
    <source>
        <dbReference type="SAM" id="MobiDB-lite"/>
    </source>
</evidence>
<dbReference type="RefSeq" id="WP_002402085.1">
    <property type="nucleotide sequence ID" value="NZ_GL454434.1"/>
</dbReference>
<feature type="compositionally biased region" description="Basic and acidic residues" evidence="1">
    <location>
        <begin position="428"/>
        <end position="451"/>
    </location>
</feature>
<accession>A0A125W781</accession>
<dbReference type="SUPFAM" id="SSF52540">
    <property type="entry name" value="P-loop containing nucleoside triphosphate hydrolases"/>
    <property type="match status" value="1"/>
</dbReference>
<dbReference type="Gene3D" id="3.40.50.300">
    <property type="entry name" value="P-loop containing nucleotide triphosphate hydrolases"/>
    <property type="match status" value="1"/>
</dbReference>
<feature type="domain" description="STAND NTPase 4 small alpha/beta" evidence="2">
    <location>
        <begin position="270"/>
        <end position="330"/>
    </location>
</feature>
<name>A0A125W781_ENTFL</name>
<evidence type="ECO:0000313" key="3">
    <source>
        <dbReference type="EMBL" id="EFM83171.1"/>
    </source>
</evidence>
<sequence>MKASHLLNEIGDDKGVWFIEGDKESGKTTLLKKMYRDFHEKEWVPVFLDGEKISDIPVLKKIEQLIKKEFSRQYEGNMYEHFLQFDISKKILLLDNWDRVDLNKIGKKELVKIFTKFFSTIIIVAESIPNNTSDILGLNDELESRIKFIEIKKFGFKKREELVDKWIRFGNEYVKEEKDIIFDIDKYTKQIDEVIGKSYVPQVPLYILIILQSIDSGRDLSDFNSQSNGYYYELLIKQLINDVGINNNEMALLHNYLSYFGYKVFSNNEKSLSYSEWHGFHENYLEKYELDSQTMSFEYYKKRLIKSRIIKEFSEGRYTFTYNYALYFFVAQYLSNNISEDLIKNIIVDLIQKINVEINANVLIFLTHLSKDEFILNTVVEVSNKLLADFPELRMEDDIIELNQLMTELPTLVFENTNVSDNRSNYNRVRDSNDNEEKHFIETAENGKSEISEETDTESSLTEKNEILVEMDKAQKISEVIGQILKNYSGSIIKETKRDLLESAYSVTLRAGSNLINIVKSEKDELVYFISEKIVEDGVIEPSNQREVEAAAKRILFKFVEMICFSIIHKSIKDTGSSSLKITYKNLITTDLSMIKKLIISGSYLETMYIDPSTSYIHEVFQETEKNLMSRSILQQMAAKYMYLFELSPQERQKIASRFEIRYDPIVKARLDHKR</sequence>
<reference evidence="4" key="1">
    <citation type="submission" date="2010-07" db="EMBL/GenBank/DDBJ databases">
        <authorList>
            <person name="Weinstock G."/>
            <person name="Sodergren E."/>
            <person name="Clifton S."/>
            <person name="Fulton L."/>
            <person name="Fulton B."/>
            <person name="Courtney L."/>
            <person name="Fronick C."/>
            <person name="Harrison M."/>
            <person name="Strong C."/>
            <person name="Farmer C."/>
            <person name="Delahaunty K."/>
            <person name="Markovic C."/>
            <person name="Hall O."/>
            <person name="Minx P."/>
            <person name="Tomlinson C."/>
            <person name="Mitreva M."/>
            <person name="Hou S."/>
            <person name="Chen J."/>
            <person name="Wollam A."/>
            <person name="Pepin K.H."/>
            <person name="Johnson M."/>
            <person name="Bhonagiri V."/>
            <person name="Zhang X."/>
            <person name="Suruliraj S."/>
            <person name="Warren W."/>
            <person name="Chinwalla A."/>
            <person name="Mardis E.R."/>
            <person name="Wilson R.K."/>
        </authorList>
    </citation>
    <scope>NUCLEOTIDE SEQUENCE [LARGE SCALE GENOMIC DNA]</scope>
    <source>
        <strain evidence="4">TX4248</strain>
    </source>
</reference>
<organism evidence="3 4">
    <name type="scientific">Enterococcus faecalis TX4248</name>
    <dbReference type="NCBI Taxonomy" id="749495"/>
    <lineage>
        <taxon>Bacteria</taxon>
        <taxon>Bacillati</taxon>
        <taxon>Bacillota</taxon>
        <taxon>Bacilli</taxon>
        <taxon>Lactobacillales</taxon>
        <taxon>Enterococcaceae</taxon>
        <taxon>Enterococcus</taxon>
    </lineage>
</organism>
<evidence type="ECO:0000259" key="2">
    <source>
        <dbReference type="Pfam" id="PF24406"/>
    </source>
</evidence>
<dbReference type="Pfam" id="PF24406">
    <property type="entry name" value="nSTAND_NTPase4"/>
    <property type="match status" value="1"/>
</dbReference>
<gene>
    <name evidence="3" type="ORF">HMPREF9498_01176</name>
</gene>
<dbReference type="HOGENOM" id="CLU_028590_0_0_9"/>
<dbReference type="EMBL" id="AEBR01000031">
    <property type="protein sequence ID" value="EFM83171.1"/>
    <property type="molecule type" value="Genomic_DNA"/>
</dbReference>
<evidence type="ECO:0000313" key="4">
    <source>
        <dbReference type="Proteomes" id="UP000004846"/>
    </source>
</evidence>